<protein>
    <submittedName>
        <fullName evidence="1">Uncharacterized protein</fullName>
    </submittedName>
</protein>
<evidence type="ECO:0000313" key="2">
    <source>
        <dbReference type="Proteomes" id="UP001239445"/>
    </source>
</evidence>
<dbReference type="EMBL" id="MU839828">
    <property type="protein sequence ID" value="KAK1759680.1"/>
    <property type="molecule type" value="Genomic_DNA"/>
</dbReference>
<keyword evidence="2" id="KW-1185">Reference proteome</keyword>
<dbReference type="AlphaFoldDB" id="A0AAJ0BK03"/>
<comment type="caution">
    <text evidence="1">The sequence shown here is derived from an EMBL/GenBank/DDBJ whole genome shotgun (WGS) entry which is preliminary data.</text>
</comment>
<sequence length="254" mass="28748">MTSALLVAPEVLSTGDCRDMLRSTDTGGLNPAGRGTIQVCSLSGRLKEKVCPDERRDVGIRIPADNVLEKKRASPDWRVSTGPSASRHSWLPGALCIEPLPTRSTPRYCILYSLARQLLSRDTRCRVRRETRLSHYGGVRDTHFGTHFRRALQKLAVRFSLVTITRSVLRRDAHSTVIFRIDTTGNRSQIDFWSTCNKKTGVAPTHTTRHQKWGHGWIGWMDGHVISRRVGFAIPRLTRPRHFHFLILPLLAIL</sequence>
<dbReference type="Proteomes" id="UP001239445">
    <property type="component" value="Unassembled WGS sequence"/>
</dbReference>
<evidence type="ECO:0000313" key="1">
    <source>
        <dbReference type="EMBL" id="KAK1759680.1"/>
    </source>
</evidence>
<gene>
    <name evidence="1" type="ORF">QBC47DRAFT_114015</name>
</gene>
<organism evidence="1 2">
    <name type="scientific">Echria macrotheca</name>
    <dbReference type="NCBI Taxonomy" id="438768"/>
    <lineage>
        <taxon>Eukaryota</taxon>
        <taxon>Fungi</taxon>
        <taxon>Dikarya</taxon>
        <taxon>Ascomycota</taxon>
        <taxon>Pezizomycotina</taxon>
        <taxon>Sordariomycetes</taxon>
        <taxon>Sordariomycetidae</taxon>
        <taxon>Sordariales</taxon>
        <taxon>Schizotheciaceae</taxon>
        <taxon>Echria</taxon>
    </lineage>
</organism>
<name>A0AAJ0BK03_9PEZI</name>
<proteinExistence type="predicted"/>
<accession>A0AAJ0BK03</accession>
<reference evidence="1" key="1">
    <citation type="submission" date="2023-06" db="EMBL/GenBank/DDBJ databases">
        <title>Genome-scale phylogeny and comparative genomics of the fungal order Sordariales.</title>
        <authorList>
            <consortium name="Lawrence Berkeley National Laboratory"/>
            <person name="Hensen N."/>
            <person name="Bonometti L."/>
            <person name="Westerberg I."/>
            <person name="Brannstrom I.O."/>
            <person name="Guillou S."/>
            <person name="Cros-Aarteil S."/>
            <person name="Calhoun S."/>
            <person name="Haridas S."/>
            <person name="Kuo A."/>
            <person name="Mondo S."/>
            <person name="Pangilinan J."/>
            <person name="Riley R."/>
            <person name="Labutti K."/>
            <person name="Andreopoulos B."/>
            <person name="Lipzen A."/>
            <person name="Chen C."/>
            <person name="Yanf M."/>
            <person name="Daum C."/>
            <person name="Ng V."/>
            <person name="Clum A."/>
            <person name="Steindorff A."/>
            <person name="Ohm R."/>
            <person name="Martin F."/>
            <person name="Silar P."/>
            <person name="Natvig D."/>
            <person name="Lalanne C."/>
            <person name="Gautier V."/>
            <person name="Ament-Velasquez S.L."/>
            <person name="Kruys A."/>
            <person name="Hutchinson M.I."/>
            <person name="Powell A.J."/>
            <person name="Barry K."/>
            <person name="Miller A.N."/>
            <person name="Grigoriev I.V."/>
            <person name="Debuchy R."/>
            <person name="Gladieux P."/>
            <person name="Thoren M.H."/>
            <person name="Johannesson H."/>
        </authorList>
    </citation>
    <scope>NUCLEOTIDE SEQUENCE</scope>
    <source>
        <strain evidence="1">PSN4</strain>
    </source>
</reference>